<evidence type="ECO:0000313" key="2">
    <source>
        <dbReference type="Proteomes" id="UP000004471"/>
    </source>
</evidence>
<dbReference type="AlphaFoldDB" id="F3FY56"/>
<dbReference type="Proteomes" id="UP000004471">
    <property type="component" value="Unassembled WGS sequence"/>
</dbReference>
<proteinExistence type="predicted"/>
<organism evidence="1 2">
    <name type="scientific">Pseudomonas syringae pv. japonica str. M301072</name>
    <dbReference type="NCBI Taxonomy" id="629262"/>
    <lineage>
        <taxon>Bacteria</taxon>
        <taxon>Pseudomonadati</taxon>
        <taxon>Pseudomonadota</taxon>
        <taxon>Gammaproteobacteria</taxon>
        <taxon>Pseudomonadales</taxon>
        <taxon>Pseudomonadaceae</taxon>
        <taxon>Pseudomonas</taxon>
        <taxon>Pseudomonas syringae</taxon>
    </lineage>
</organism>
<reference evidence="1 2" key="1">
    <citation type="journal article" date="2011" name="PLoS Pathog.">
        <title>Dynamic evolution of pathogenicity revealed by sequencing and comparative genomics of 19 Pseudomonas syringae isolates.</title>
        <authorList>
            <person name="Baltrus D.A."/>
            <person name="Nishimura M.T."/>
            <person name="Romanchuk A."/>
            <person name="Chang J.H."/>
            <person name="Mukhtar M.S."/>
            <person name="Cherkis K."/>
            <person name="Roach J."/>
            <person name="Grant S.R."/>
            <person name="Jones C.D."/>
            <person name="Dangl J.L."/>
        </authorList>
    </citation>
    <scope>NUCLEOTIDE SEQUENCE [LARGE SCALE GENOMIC DNA]</scope>
    <source>
        <strain evidence="2">M301072PT</strain>
    </source>
</reference>
<dbReference type="EMBL" id="AEAH01003295">
    <property type="protein sequence ID" value="EGH35148.1"/>
    <property type="molecule type" value="Genomic_DNA"/>
</dbReference>
<sequence>MQAETDIGRSDALQRILVLLLYKGRTQRLVARNDAVQRSFQCVLIEAAAQTQTGW</sequence>
<accession>F3FY56</accession>
<protein>
    <submittedName>
        <fullName evidence="1">Uncharacterized protein</fullName>
    </submittedName>
</protein>
<dbReference type="HOGENOM" id="CLU_3037216_0_0_6"/>
<comment type="caution">
    <text evidence="1">The sequence shown here is derived from an EMBL/GenBank/DDBJ whole genome shotgun (WGS) entry which is preliminary data.</text>
</comment>
<evidence type="ECO:0000313" key="1">
    <source>
        <dbReference type="EMBL" id="EGH35148.1"/>
    </source>
</evidence>
<name>F3FY56_PSESX</name>
<feature type="non-terminal residue" evidence="1">
    <location>
        <position position="55"/>
    </location>
</feature>
<gene>
    <name evidence="1" type="ORF">PSYJA_41612</name>
</gene>